<dbReference type="EMBL" id="FODO01000002">
    <property type="protein sequence ID" value="SEN95009.1"/>
    <property type="molecule type" value="Genomic_DNA"/>
</dbReference>
<keyword evidence="7" id="KW-1185">Reference proteome</keyword>
<dbReference type="PANTHER" id="PTHR12302">
    <property type="entry name" value="EBNA2 BINDING PROTEIN P100"/>
    <property type="match status" value="1"/>
</dbReference>
<dbReference type="EMBL" id="QAOI01000012">
    <property type="protein sequence ID" value="PTQ76850.1"/>
    <property type="molecule type" value="Genomic_DNA"/>
</dbReference>
<dbReference type="Gene3D" id="2.40.50.90">
    <property type="match status" value="1"/>
</dbReference>
<gene>
    <name evidence="5" type="ORF">C8R26_1121</name>
    <name evidence="6" type="ORF">SAMN05216333_102202</name>
</gene>
<dbReference type="SMART" id="SM00318">
    <property type="entry name" value="SNc"/>
    <property type="match status" value="1"/>
</dbReference>
<reference evidence="6" key="2">
    <citation type="submission" date="2016-10" db="EMBL/GenBank/DDBJ databases">
        <authorList>
            <person name="de Groot N.N."/>
        </authorList>
    </citation>
    <scope>NUCLEOTIDE SEQUENCE [LARGE SCALE GENOMIC DNA]</scope>
    <source>
        <strain evidence="6">Nm76</strain>
    </source>
</reference>
<dbReference type="PANTHER" id="PTHR12302:SF3">
    <property type="entry name" value="SERINE_THREONINE-PROTEIN KINASE 31"/>
    <property type="match status" value="1"/>
</dbReference>
<evidence type="ECO:0000313" key="5">
    <source>
        <dbReference type="EMBL" id="PTQ76850.1"/>
    </source>
</evidence>
<keyword evidence="1" id="KW-0540">Nuclease</keyword>
<evidence type="ECO:0000313" key="6">
    <source>
        <dbReference type="EMBL" id="SEN95009.1"/>
    </source>
</evidence>
<feature type="domain" description="TNase-like" evidence="4">
    <location>
        <begin position="10"/>
        <end position="124"/>
    </location>
</feature>
<evidence type="ECO:0000256" key="2">
    <source>
        <dbReference type="ARBA" id="ARBA00022759"/>
    </source>
</evidence>
<evidence type="ECO:0000256" key="1">
    <source>
        <dbReference type="ARBA" id="ARBA00022722"/>
    </source>
</evidence>
<dbReference type="Proteomes" id="UP000198814">
    <property type="component" value="Unassembled WGS sequence"/>
</dbReference>
<dbReference type="GO" id="GO:0016787">
    <property type="term" value="F:hydrolase activity"/>
    <property type="evidence" value="ECO:0007669"/>
    <property type="project" value="UniProtKB-KW"/>
</dbReference>
<dbReference type="OrthoDB" id="9805504at2"/>
<evidence type="ECO:0000313" key="8">
    <source>
        <dbReference type="Proteomes" id="UP000244128"/>
    </source>
</evidence>
<keyword evidence="2" id="KW-0255">Endonuclease</keyword>
<evidence type="ECO:0000256" key="3">
    <source>
        <dbReference type="ARBA" id="ARBA00022801"/>
    </source>
</evidence>
<dbReference type="AlphaFoldDB" id="A0A1H8KQ34"/>
<name>A0A1H8KQ34_9PROT</name>
<dbReference type="Pfam" id="PF00565">
    <property type="entry name" value="SNase"/>
    <property type="match status" value="1"/>
</dbReference>
<evidence type="ECO:0000313" key="7">
    <source>
        <dbReference type="Proteomes" id="UP000198814"/>
    </source>
</evidence>
<dbReference type="InterPro" id="IPR016071">
    <property type="entry name" value="Staphylococal_nuclease_OB-fold"/>
</dbReference>
<dbReference type="RefSeq" id="WP_090316230.1">
    <property type="nucleotide sequence ID" value="NZ_FNOE01000003.1"/>
</dbReference>
<dbReference type="SUPFAM" id="SSF50199">
    <property type="entry name" value="Staphylococcal nuclease"/>
    <property type="match status" value="1"/>
</dbReference>
<dbReference type="Proteomes" id="UP000244128">
    <property type="component" value="Unassembled WGS sequence"/>
</dbReference>
<evidence type="ECO:0000259" key="4">
    <source>
        <dbReference type="PROSITE" id="PS50830"/>
    </source>
</evidence>
<proteinExistence type="predicted"/>
<dbReference type="InterPro" id="IPR035437">
    <property type="entry name" value="SNase_OB-fold_sf"/>
</dbReference>
<reference evidence="5 8" key="3">
    <citation type="submission" date="2018-04" db="EMBL/GenBank/DDBJ databases">
        <title>Active sludge and wastewater microbial communities from Klosterneuburg, Austria.</title>
        <authorList>
            <person name="Wagner M."/>
        </authorList>
    </citation>
    <scope>NUCLEOTIDE SEQUENCE [LARGE SCALE GENOMIC DNA]</scope>
    <source>
        <strain evidence="5 8">Nm49</strain>
    </source>
</reference>
<keyword evidence="3" id="KW-0378">Hydrolase</keyword>
<organism evidence="6 7">
    <name type="scientific">Nitrosomonas oligotropha</name>
    <dbReference type="NCBI Taxonomy" id="42354"/>
    <lineage>
        <taxon>Bacteria</taxon>
        <taxon>Pseudomonadati</taxon>
        <taxon>Pseudomonadota</taxon>
        <taxon>Betaproteobacteria</taxon>
        <taxon>Nitrosomonadales</taxon>
        <taxon>Nitrosomonadaceae</taxon>
        <taxon>Nitrosomonas</taxon>
    </lineage>
</organism>
<sequence>MLTTALMCFVISVTSGDTLVASCDHHQIVVRLAEIDAPEKRQRFGLDSKLSLSEICLNKNAEVTPKGKDSRDRTVAYVTCEGIDANTEQIKRGMAWVFDKYVTNKGLYDIQNKAKLSQSGLWKLDSPIPPWEWRKNTPAPKL</sequence>
<accession>A0A1H8KQ34</accession>
<dbReference type="GO" id="GO:0004519">
    <property type="term" value="F:endonuclease activity"/>
    <property type="evidence" value="ECO:0007669"/>
    <property type="project" value="UniProtKB-KW"/>
</dbReference>
<dbReference type="STRING" id="42354.SAMN05216333_102202"/>
<protein>
    <submittedName>
        <fullName evidence="6">Micrococcal nuclease</fullName>
    </submittedName>
</protein>
<dbReference type="PROSITE" id="PS50830">
    <property type="entry name" value="TNASE_3"/>
    <property type="match status" value="1"/>
</dbReference>
<reference evidence="7" key="1">
    <citation type="submission" date="2016-10" db="EMBL/GenBank/DDBJ databases">
        <authorList>
            <person name="Varghese N."/>
            <person name="Submissions S."/>
        </authorList>
    </citation>
    <scope>NUCLEOTIDE SEQUENCE [LARGE SCALE GENOMIC DNA]</scope>
    <source>
        <strain evidence="7">Nm76</strain>
    </source>
</reference>